<comment type="caution">
    <text evidence="3">The sequence shown here is derived from an EMBL/GenBank/DDBJ whole genome shotgun (WGS) entry which is preliminary data.</text>
</comment>
<feature type="transmembrane region" description="Helical" evidence="2">
    <location>
        <begin position="7"/>
        <end position="25"/>
    </location>
</feature>
<keyword evidence="2" id="KW-0472">Membrane</keyword>
<feature type="compositionally biased region" description="Polar residues" evidence="1">
    <location>
        <begin position="123"/>
        <end position="132"/>
    </location>
</feature>
<feature type="region of interest" description="Disordered" evidence="1">
    <location>
        <begin position="123"/>
        <end position="142"/>
    </location>
</feature>
<evidence type="ECO:0000256" key="2">
    <source>
        <dbReference type="SAM" id="Phobius"/>
    </source>
</evidence>
<reference evidence="3 4" key="1">
    <citation type="journal article" date="2015" name="Nature">
        <title>rRNA introns, odd ribosomes, and small enigmatic genomes across a large radiation of phyla.</title>
        <authorList>
            <person name="Brown C.T."/>
            <person name="Hug L.A."/>
            <person name="Thomas B.C."/>
            <person name="Sharon I."/>
            <person name="Castelle C.J."/>
            <person name="Singh A."/>
            <person name="Wilkins M.J."/>
            <person name="Williams K.H."/>
            <person name="Banfield J.F."/>
        </authorList>
    </citation>
    <scope>NUCLEOTIDE SEQUENCE [LARGE SCALE GENOMIC DNA]</scope>
</reference>
<organism evidence="3 4">
    <name type="scientific">Candidatus Wolfebacteria bacterium GW2011_GWC2_39_22</name>
    <dbReference type="NCBI Taxonomy" id="1619013"/>
    <lineage>
        <taxon>Bacteria</taxon>
        <taxon>Candidatus Wolfeibacteriota</taxon>
    </lineage>
</organism>
<dbReference type="EMBL" id="LBWR01000003">
    <property type="protein sequence ID" value="KKR12206.1"/>
    <property type="molecule type" value="Genomic_DNA"/>
</dbReference>
<evidence type="ECO:0000256" key="1">
    <source>
        <dbReference type="SAM" id="MobiDB-lite"/>
    </source>
</evidence>
<evidence type="ECO:0000313" key="4">
    <source>
        <dbReference type="Proteomes" id="UP000034665"/>
    </source>
</evidence>
<dbReference type="STRING" id="1619013.UT41_C0003G0133"/>
<keyword evidence="2" id="KW-0812">Transmembrane</keyword>
<proteinExistence type="predicted"/>
<sequence>MSKINKILIALVVVLAVALGVVLYWQRVGFEPKYSAVYLNTGDIYFGKLSRFPRMTLRDVWFMEKGGDAQQGFGLAKFENAFWGPEDKLVINDENIIWTTELRADSEVVLAIKNPRIATPTQQAVVDQQQGAPENEEVQGVE</sequence>
<gene>
    <name evidence="3" type="ORF">UT41_C0003G0133</name>
</gene>
<protein>
    <submittedName>
        <fullName evidence="3">Uncharacterized protein</fullName>
    </submittedName>
</protein>
<dbReference type="Proteomes" id="UP000034665">
    <property type="component" value="Unassembled WGS sequence"/>
</dbReference>
<dbReference type="AlphaFoldDB" id="A0A0G0NHD1"/>
<accession>A0A0G0NHD1</accession>
<keyword evidence="2" id="KW-1133">Transmembrane helix</keyword>
<name>A0A0G0NHD1_9BACT</name>
<evidence type="ECO:0000313" key="3">
    <source>
        <dbReference type="EMBL" id="KKR12206.1"/>
    </source>
</evidence>